<dbReference type="EMBL" id="CP140154">
    <property type="protein sequence ID" value="WQG88280.1"/>
    <property type="molecule type" value="Genomic_DNA"/>
</dbReference>
<dbReference type="Proteomes" id="UP000183788">
    <property type="component" value="Unassembled WGS sequence"/>
</dbReference>
<reference evidence="3 5" key="2">
    <citation type="submission" date="2023-11" db="EMBL/GenBank/DDBJ databases">
        <title>MicrobeMod: A computational toolkit for identifying prokaryotic methylation and restriction-modification with nanopore sequencing.</title>
        <authorList>
            <person name="Crits-Christoph A."/>
            <person name="Kang S.C."/>
            <person name="Lee H."/>
            <person name="Ostrov N."/>
        </authorList>
    </citation>
    <scope>NUCLEOTIDE SEQUENCE [LARGE SCALE GENOMIC DNA]</scope>
    <source>
        <strain evidence="3 5">ATCC 23090</strain>
    </source>
</reference>
<dbReference type="InterPro" id="IPR009057">
    <property type="entry name" value="Homeodomain-like_sf"/>
</dbReference>
<evidence type="ECO:0000313" key="3">
    <source>
        <dbReference type="EMBL" id="WQG88280.1"/>
    </source>
</evidence>
<protein>
    <submittedName>
        <fullName evidence="2 3">Transposase</fullName>
    </submittedName>
</protein>
<dbReference type="OrthoDB" id="884216at2"/>
<dbReference type="Proteomes" id="UP001326715">
    <property type="component" value="Chromosome"/>
</dbReference>
<keyword evidence="1" id="KW-0175">Coiled coil</keyword>
<reference evidence="2 4" key="1">
    <citation type="submission" date="2016-11" db="EMBL/GenBank/DDBJ databases">
        <authorList>
            <person name="Jaros S."/>
            <person name="Januszkiewicz K."/>
            <person name="Wedrychowicz H."/>
        </authorList>
    </citation>
    <scope>NUCLEOTIDE SEQUENCE [LARGE SCALE GENOMIC DNA]</scope>
    <source>
        <strain evidence="2 4">DSM 784</strain>
    </source>
</reference>
<evidence type="ECO:0000256" key="1">
    <source>
        <dbReference type="SAM" id="Coils"/>
    </source>
</evidence>
<sequence length="99" mass="11795">MNDYLQELLKEHQYDKKLKEEAIFRIFFGGEDVRDVQESLGIHDHCVIMNWVNTYRKRIEDGLISIPPMSKKQQQDLVALHQRIKELERSLKNANLMIL</sequence>
<dbReference type="SUPFAM" id="SSF46689">
    <property type="entry name" value="Homeodomain-like"/>
    <property type="match status" value="1"/>
</dbReference>
<evidence type="ECO:0000313" key="4">
    <source>
        <dbReference type="Proteomes" id="UP000183788"/>
    </source>
</evidence>
<organism evidence="2 4">
    <name type="scientific">Chitinophaga sancti</name>
    <dbReference type="NCBI Taxonomy" id="1004"/>
    <lineage>
        <taxon>Bacteria</taxon>
        <taxon>Pseudomonadati</taxon>
        <taxon>Bacteroidota</taxon>
        <taxon>Chitinophagia</taxon>
        <taxon>Chitinophagales</taxon>
        <taxon>Chitinophagaceae</taxon>
        <taxon>Chitinophaga</taxon>
    </lineage>
</organism>
<dbReference type="AlphaFoldDB" id="A0A1K1T0J6"/>
<accession>A0A1K1T0J6</accession>
<evidence type="ECO:0000313" key="2">
    <source>
        <dbReference type="EMBL" id="SFW90128.1"/>
    </source>
</evidence>
<proteinExistence type="predicted"/>
<feature type="coiled-coil region" evidence="1">
    <location>
        <begin position="70"/>
        <end position="97"/>
    </location>
</feature>
<dbReference type="EMBL" id="FPIZ01000046">
    <property type="protein sequence ID" value="SFW90128.1"/>
    <property type="molecule type" value="Genomic_DNA"/>
</dbReference>
<gene>
    <name evidence="2" type="ORF">SAMN05661012_06556</name>
    <name evidence="3" type="ORF">SR876_25470</name>
</gene>
<keyword evidence="5" id="KW-1185">Reference proteome</keyword>
<evidence type="ECO:0000313" key="5">
    <source>
        <dbReference type="Proteomes" id="UP001326715"/>
    </source>
</evidence>
<dbReference type="RefSeq" id="WP_072366502.1">
    <property type="nucleotide sequence ID" value="NZ_CP139972.1"/>
</dbReference>
<name>A0A1K1T0J6_9BACT</name>